<proteinExistence type="predicted"/>
<accession>A0AAC9JEY1</accession>
<feature type="chain" id="PRO_5041897938" evidence="1">
    <location>
        <begin position="22"/>
        <end position="656"/>
    </location>
</feature>
<reference evidence="2 3" key="1">
    <citation type="submission" date="2016-11" db="EMBL/GenBank/DDBJ databases">
        <title>Networking in microbes: conjugative elements and plasmids in the genus Alteromonas.</title>
        <authorList>
            <person name="Lopez-Perez M."/>
            <person name="Ramon-Marco N."/>
            <person name="Rodriguez-Valera F."/>
        </authorList>
    </citation>
    <scope>NUCLEOTIDE SEQUENCE [LARGE SCALE GENOMIC DNA]</scope>
    <source>
        <strain evidence="2 3">CP48</strain>
        <plasmid evidence="3">pamcp48-600</plasmid>
    </source>
</reference>
<name>A0AAC9JEY1_9ALTE</name>
<evidence type="ECO:0000256" key="1">
    <source>
        <dbReference type="SAM" id="SignalP"/>
    </source>
</evidence>
<organism evidence="2 3">
    <name type="scientific">Alteromonas mediterranea</name>
    <dbReference type="NCBI Taxonomy" id="314275"/>
    <lineage>
        <taxon>Bacteria</taxon>
        <taxon>Pseudomonadati</taxon>
        <taxon>Pseudomonadota</taxon>
        <taxon>Gammaproteobacteria</taxon>
        <taxon>Alteromonadales</taxon>
        <taxon>Alteromonadaceae</taxon>
        <taxon>Alteromonas/Salinimonas group</taxon>
        <taxon>Alteromonas</taxon>
    </lineage>
</organism>
<evidence type="ECO:0000313" key="3">
    <source>
        <dbReference type="Proteomes" id="UP000182101"/>
    </source>
</evidence>
<gene>
    <name evidence="2" type="ORF">BM524_19335</name>
</gene>
<dbReference type="PROSITE" id="PS51257">
    <property type="entry name" value="PROKAR_LIPOPROTEIN"/>
    <property type="match status" value="1"/>
</dbReference>
<dbReference type="EMBL" id="CP018025">
    <property type="protein sequence ID" value="APD92076.1"/>
    <property type="molecule type" value="Genomic_DNA"/>
</dbReference>
<dbReference type="RefSeq" id="WP_071960686.1">
    <property type="nucleotide sequence ID" value="NZ_CP018025.1"/>
</dbReference>
<feature type="signal peptide" evidence="1">
    <location>
        <begin position="1"/>
        <end position="21"/>
    </location>
</feature>
<keyword evidence="1" id="KW-0732">Signal</keyword>
<dbReference type="Proteomes" id="UP000182101">
    <property type="component" value="Plasmid pAMCP48-600"/>
</dbReference>
<keyword evidence="2" id="KW-0614">Plasmid</keyword>
<evidence type="ECO:0000313" key="2">
    <source>
        <dbReference type="EMBL" id="APD92076.1"/>
    </source>
</evidence>
<protein>
    <submittedName>
        <fullName evidence="2">Uncharacterized protein</fullName>
    </submittedName>
</protein>
<dbReference type="AlphaFoldDB" id="A0AAC9JEY1"/>
<sequence>MNSRNLNTLSLVIAATLSLSACGGSSSNETPTTPVADTTPDTFSLGDSLYNAPNAEVTSEVLTITGINADTSISVDVGMYRVNGGNWTDVDGNVANGDTVEVQLKAPDTYLIRNSGNIPVAPVTESTLTIGGVSATFTVGTGQDAQGVDIAADNTDISDVSPALPSESVTTDPLTLSGIDTSVLVVVEAGDILLNGVNAGQSTSAESGDVISIEVNAPSTYGEDLNVAYLIGDTISTFDVITYDSEDDVPATYTFTYPDCEEKPTLTVCVSNEEISLITWKDGGETVTGEYTFSNGEPITLENVSANGLNVSVVTSRQEASNIEGRYADSYIGLAPGEYDVVSPFLDFKESIDDTVDCNHTQITLLDAVGRTVSVKGMPDYTQAYINDIGTLENGQRTITVSYCDVDELYITDSDGYELFGSAIVTLNGDAPITAQLEPASSVGVNAQRLAMEYVSLFDDAYTVQGSVSSSEQGFLSADVTFDGRTATPSGLNLFARTTELLSLDDSIFKQFIEIENVNANAPIDIEFGTHRAIFSSDAAQMRNTGVVDYLLEGTADVSFVKATATYTLLDGESYTSIIHNVYVTPTSDDFDGDASIVLPKLEAFDSAVFEEISASFEVGSYSVSDAANLSEALTFVNDNADSTYAVKYSNQRVSN</sequence>
<geneLocation type="plasmid" evidence="3">
    <name>pamcp48-600</name>
</geneLocation>